<gene>
    <name evidence="1" type="ORF">Q5Y73_23945</name>
</gene>
<evidence type="ECO:0000313" key="1">
    <source>
        <dbReference type="EMBL" id="MDP5277153.1"/>
    </source>
</evidence>
<protein>
    <submittedName>
        <fullName evidence="1">DUF6148 family protein</fullName>
    </submittedName>
</protein>
<dbReference type="RefSeq" id="WP_305994454.1">
    <property type="nucleotide sequence ID" value="NZ_JAVAMP010000026.1"/>
</dbReference>
<proteinExistence type="predicted"/>
<organism evidence="1 2">
    <name type="scientific">Chengkuizengella axinellae</name>
    <dbReference type="NCBI Taxonomy" id="3064388"/>
    <lineage>
        <taxon>Bacteria</taxon>
        <taxon>Bacillati</taxon>
        <taxon>Bacillota</taxon>
        <taxon>Bacilli</taxon>
        <taxon>Bacillales</taxon>
        <taxon>Paenibacillaceae</taxon>
        <taxon>Chengkuizengella</taxon>
    </lineage>
</organism>
<name>A0ABT9J6Q7_9BACL</name>
<dbReference type="Pfam" id="PF19645">
    <property type="entry name" value="DUF6148"/>
    <property type="match status" value="1"/>
</dbReference>
<reference evidence="1 2" key="1">
    <citation type="submission" date="2023-08" db="EMBL/GenBank/DDBJ databases">
        <authorList>
            <person name="Park J.-S."/>
        </authorList>
    </citation>
    <scope>NUCLEOTIDE SEQUENCE [LARGE SCALE GENOMIC DNA]</scope>
    <source>
        <strain evidence="1 2">2205SS18-9</strain>
    </source>
</reference>
<accession>A0ABT9J6Q7</accession>
<evidence type="ECO:0000313" key="2">
    <source>
        <dbReference type="Proteomes" id="UP001231941"/>
    </source>
</evidence>
<comment type="caution">
    <text evidence="1">The sequence shown here is derived from an EMBL/GenBank/DDBJ whole genome shotgun (WGS) entry which is preliminary data.</text>
</comment>
<dbReference type="Proteomes" id="UP001231941">
    <property type="component" value="Unassembled WGS sequence"/>
</dbReference>
<dbReference type="InterPro" id="IPR046146">
    <property type="entry name" value="DUF6148"/>
</dbReference>
<keyword evidence="2" id="KW-1185">Reference proteome</keyword>
<sequence length="71" mass="8478">MSWTIDTAKTHLESWLKAELAVSTGQSYRIGSRELRRADLNEIRKQILFWSREVKKLEKNPRRVRRIVPID</sequence>
<dbReference type="EMBL" id="JAVAMP010000026">
    <property type="protein sequence ID" value="MDP5277153.1"/>
    <property type="molecule type" value="Genomic_DNA"/>
</dbReference>